<protein>
    <submittedName>
        <fullName evidence="1">Uncharacterized protein</fullName>
    </submittedName>
</protein>
<dbReference type="Proteomes" id="UP001055879">
    <property type="component" value="Linkage Group LG01"/>
</dbReference>
<sequence>MALLRKLLYKKPPDLKEYTVLDATVNLGLDASGAAPCFYTEAWEQEDYKVYVGNIISQFKENFPESSIMIFNFREGDTASRIASVLSEYDITIMDYPRHYEGCPLLSLEVGGWPILAFMMVALLLYRKHCTGEFKTLDMVHKQAPRDMLPIMSSLNLVPSQLRYLQYVSTRTDETEWPPADMALTLDCVIIRMIPDFDGKGG</sequence>
<comment type="caution">
    <text evidence="1">The sequence shown here is derived from an EMBL/GenBank/DDBJ whole genome shotgun (WGS) entry which is preliminary data.</text>
</comment>
<gene>
    <name evidence="1" type="ORF">L6452_03033</name>
</gene>
<reference evidence="2" key="1">
    <citation type="journal article" date="2022" name="Mol. Ecol. Resour.">
        <title>The genomes of chicory, endive, great burdock and yacon provide insights into Asteraceae palaeo-polyploidization history and plant inulin production.</title>
        <authorList>
            <person name="Fan W."/>
            <person name="Wang S."/>
            <person name="Wang H."/>
            <person name="Wang A."/>
            <person name="Jiang F."/>
            <person name="Liu H."/>
            <person name="Zhao H."/>
            <person name="Xu D."/>
            <person name="Zhang Y."/>
        </authorList>
    </citation>
    <scope>NUCLEOTIDE SEQUENCE [LARGE SCALE GENOMIC DNA]</scope>
    <source>
        <strain evidence="2">cv. Niubang</strain>
    </source>
</reference>
<proteinExistence type="predicted"/>
<organism evidence="1 2">
    <name type="scientific">Arctium lappa</name>
    <name type="common">Greater burdock</name>
    <name type="synonym">Lappa major</name>
    <dbReference type="NCBI Taxonomy" id="4217"/>
    <lineage>
        <taxon>Eukaryota</taxon>
        <taxon>Viridiplantae</taxon>
        <taxon>Streptophyta</taxon>
        <taxon>Embryophyta</taxon>
        <taxon>Tracheophyta</taxon>
        <taxon>Spermatophyta</taxon>
        <taxon>Magnoliopsida</taxon>
        <taxon>eudicotyledons</taxon>
        <taxon>Gunneridae</taxon>
        <taxon>Pentapetalae</taxon>
        <taxon>asterids</taxon>
        <taxon>campanulids</taxon>
        <taxon>Asterales</taxon>
        <taxon>Asteraceae</taxon>
        <taxon>Carduoideae</taxon>
        <taxon>Cardueae</taxon>
        <taxon>Arctiinae</taxon>
        <taxon>Arctium</taxon>
    </lineage>
</organism>
<name>A0ACB9FL89_ARCLA</name>
<evidence type="ECO:0000313" key="1">
    <source>
        <dbReference type="EMBL" id="KAI3771862.1"/>
    </source>
</evidence>
<keyword evidence="2" id="KW-1185">Reference proteome</keyword>
<reference evidence="1 2" key="2">
    <citation type="journal article" date="2022" name="Mol. Ecol. Resour.">
        <title>The genomes of chicory, endive, great burdock and yacon provide insights into Asteraceae paleo-polyploidization history and plant inulin production.</title>
        <authorList>
            <person name="Fan W."/>
            <person name="Wang S."/>
            <person name="Wang H."/>
            <person name="Wang A."/>
            <person name="Jiang F."/>
            <person name="Liu H."/>
            <person name="Zhao H."/>
            <person name="Xu D."/>
            <person name="Zhang Y."/>
        </authorList>
    </citation>
    <scope>NUCLEOTIDE SEQUENCE [LARGE SCALE GENOMIC DNA]</scope>
    <source>
        <strain evidence="2">cv. Niubang</strain>
    </source>
</reference>
<accession>A0ACB9FL89</accession>
<dbReference type="EMBL" id="CM042047">
    <property type="protein sequence ID" value="KAI3771862.1"/>
    <property type="molecule type" value="Genomic_DNA"/>
</dbReference>
<evidence type="ECO:0000313" key="2">
    <source>
        <dbReference type="Proteomes" id="UP001055879"/>
    </source>
</evidence>